<dbReference type="AlphaFoldDB" id="A0AAV2FLG2"/>
<feature type="region of interest" description="Disordered" evidence="1">
    <location>
        <begin position="1"/>
        <end position="58"/>
    </location>
</feature>
<protein>
    <submittedName>
        <fullName evidence="2">Uncharacterized protein</fullName>
    </submittedName>
</protein>
<feature type="region of interest" description="Disordered" evidence="1">
    <location>
        <begin position="70"/>
        <end position="95"/>
    </location>
</feature>
<name>A0AAV2FLG2_9ROSI</name>
<evidence type="ECO:0000313" key="3">
    <source>
        <dbReference type="Proteomes" id="UP001497516"/>
    </source>
</evidence>
<gene>
    <name evidence="2" type="ORF">LTRI10_LOCUS38746</name>
</gene>
<feature type="compositionally biased region" description="Basic residues" evidence="1">
    <location>
        <begin position="70"/>
        <end position="80"/>
    </location>
</feature>
<accession>A0AAV2FLG2</accession>
<reference evidence="2 3" key="1">
    <citation type="submission" date="2024-04" db="EMBL/GenBank/DDBJ databases">
        <authorList>
            <person name="Fracassetti M."/>
        </authorList>
    </citation>
    <scope>NUCLEOTIDE SEQUENCE [LARGE SCALE GENOMIC DNA]</scope>
</reference>
<keyword evidence="3" id="KW-1185">Reference proteome</keyword>
<organism evidence="2 3">
    <name type="scientific">Linum trigynum</name>
    <dbReference type="NCBI Taxonomy" id="586398"/>
    <lineage>
        <taxon>Eukaryota</taxon>
        <taxon>Viridiplantae</taxon>
        <taxon>Streptophyta</taxon>
        <taxon>Embryophyta</taxon>
        <taxon>Tracheophyta</taxon>
        <taxon>Spermatophyta</taxon>
        <taxon>Magnoliopsida</taxon>
        <taxon>eudicotyledons</taxon>
        <taxon>Gunneridae</taxon>
        <taxon>Pentapetalae</taxon>
        <taxon>rosids</taxon>
        <taxon>fabids</taxon>
        <taxon>Malpighiales</taxon>
        <taxon>Linaceae</taxon>
        <taxon>Linum</taxon>
    </lineage>
</organism>
<evidence type="ECO:0000256" key="1">
    <source>
        <dbReference type="SAM" id="MobiDB-lite"/>
    </source>
</evidence>
<evidence type="ECO:0000313" key="2">
    <source>
        <dbReference type="EMBL" id="CAL1398515.1"/>
    </source>
</evidence>
<sequence>MGCGASKFDAHEGAAAGAQQTHHHDVDSPHPPPAATDEGAGDAGARKSSVTSASRLRGLRKIKEEVHAIRRHHHHHHHHHHEVDKLLLPPPPPAKDGGRMVVVVKKAAAGEVGKDECGGGGRGGGEGHREDSIMVSLGSPSFRVYCVDDDLLPHKVVDDHHHRDSQPRDDHEVNMDDEEKENKVPVEDGSNKGEEGKRNKKGKRGRGIMSVLPRGGGSGGMRHILHPHRLGNHSNQPH</sequence>
<dbReference type="Proteomes" id="UP001497516">
    <property type="component" value="Chromosome 6"/>
</dbReference>
<proteinExistence type="predicted"/>
<dbReference type="EMBL" id="OZ034819">
    <property type="protein sequence ID" value="CAL1398515.1"/>
    <property type="molecule type" value="Genomic_DNA"/>
</dbReference>
<feature type="compositionally biased region" description="Basic and acidic residues" evidence="1">
    <location>
        <begin position="157"/>
        <end position="197"/>
    </location>
</feature>
<feature type="region of interest" description="Disordered" evidence="1">
    <location>
        <begin position="157"/>
        <end position="238"/>
    </location>
</feature>